<dbReference type="OMA" id="HEMDQRT"/>
<name>A0A067C7L5_SAPPC</name>
<keyword evidence="2" id="KW-1185">Reference proteome</keyword>
<evidence type="ECO:0000313" key="1">
    <source>
        <dbReference type="EMBL" id="KDO22546.1"/>
    </source>
</evidence>
<dbReference type="EMBL" id="KK583267">
    <property type="protein sequence ID" value="KDO22546.1"/>
    <property type="molecule type" value="Genomic_DNA"/>
</dbReference>
<dbReference type="GeneID" id="24133749"/>
<dbReference type="CDD" id="cd00063">
    <property type="entry name" value="FN3"/>
    <property type="match status" value="1"/>
</dbReference>
<dbReference type="VEuPathDB" id="FungiDB:SPRG_11728"/>
<reference evidence="1 2" key="1">
    <citation type="journal article" date="2013" name="PLoS Genet.">
        <title>Distinctive expansion of potential virulence genes in the genome of the oomycete fish pathogen Saprolegnia parasitica.</title>
        <authorList>
            <person name="Jiang R.H."/>
            <person name="de Bruijn I."/>
            <person name="Haas B.J."/>
            <person name="Belmonte R."/>
            <person name="Lobach L."/>
            <person name="Christie J."/>
            <person name="van den Ackerveken G."/>
            <person name="Bottin A."/>
            <person name="Bulone V."/>
            <person name="Diaz-Moreno S.M."/>
            <person name="Dumas B."/>
            <person name="Fan L."/>
            <person name="Gaulin E."/>
            <person name="Govers F."/>
            <person name="Grenville-Briggs L.J."/>
            <person name="Horner N.R."/>
            <person name="Levin J.Z."/>
            <person name="Mammella M."/>
            <person name="Meijer H.J."/>
            <person name="Morris P."/>
            <person name="Nusbaum C."/>
            <person name="Oome S."/>
            <person name="Phillips A.J."/>
            <person name="van Rooyen D."/>
            <person name="Rzeszutek E."/>
            <person name="Saraiva M."/>
            <person name="Secombes C.J."/>
            <person name="Seidl M.F."/>
            <person name="Snel B."/>
            <person name="Stassen J.H."/>
            <person name="Sykes S."/>
            <person name="Tripathy S."/>
            <person name="van den Berg H."/>
            <person name="Vega-Arreguin J.C."/>
            <person name="Wawra S."/>
            <person name="Young S.K."/>
            <person name="Zeng Q."/>
            <person name="Dieguez-Uribeondo J."/>
            <person name="Russ C."/>
            <person name="Tyler B.M."/>
            <person name="van West P."/>
        </authorList>
    </citation>
    <scope>NUCLEOTIDE SEQUENCE [LARGE SCALE GENOMIC DNA]</scope>
    <source>
        <strain evidence="1 2">CBS 223.65</strain>
    </source>
</reference>
<gene>
    <name evidence="1" type="ORF">SPRG_11728</name>
</gene>
<dbReference type="OrthoDB" id="75358at2759"/>
<evidence type="ECO:0000313" key="2">
    <source>
        <dbReference type="Proteomes" id="UP000030745"/>
    </source>
</evidence>
<dbReference type="KEGG" id="spar:SPRG_11728"/>
<dbReference type="Proteomes" id="UP000030745">
    <property type="component" value="Unassembled WGS sequence"/>
</dbReference>
<proteinExistence type="predicted"/>
<dbReference type="InterPro" id="IPR036034">
    <property type="entry name" value="PDZ_sf"/>
</dbReference>
<sequence length="224" mass="24093">MLRRVSDADDYEVRFDAPRIGLTLELHEMDQRTIRVQGVTGPALDGGPPIDSGDILVAINGARVRGLPETVAALKVASRPLVLRLRRRPRCLELPPNFSLQRQHDGGDDDSLCAVVSTASSDDVGSSAKTTSSLGPPIRARRLEWFRPATWAPPLARWTPETRQVLVSVAAAAVCADVAIARRDATITCAVGGLEPGKSYVFRLRATRGGFSKASAPIAVPRTH</sequence>
<evidence type="ECO:0008006" key="3">
    <source>
        <dbReference type="Google" id="ProtNLM"/>
    </source>
</evidence>
<organism evidence="1 2">
    <name type="scientific">Saprolegnia parasitica (strain CBS 223.65)</name>
    <dbReference type="NCBI Taxonomy" id="695850"/>
    <lineage>
        <taxon>Eukaryota</taxon>
        <taxon>Sar</taxon>
        <taxon>Stramenopiles</taxon>
        <taxon>Oomycota</taxon>
        <taxon>Saprolegniomycetes</taxon>
        <taxon>Saprolegniales</taxon>
        <taxon>Saprolegniaceae</taxon>
        <taxon>Saprolegnia</taxon>
    </lineage>
</organism>
<protein>
    <recommendedName>
        <fullName evidence="3">PDZ domain-containing protein</fullName>
    </recommendedName>
</protein>
<dbReference type="AlphaFoldDB" id="A0A067C7L5"/>
<dbReference type="SUPFAM" id="SSF50156">
    <property type="entry name" value="PDZ domain-like"/>
    <property type="match status" value="1"/>
</dbReference>
<dbReference type="RefSeq" id="XP_012206792.1">
    <property type="nucleotide sequence ID" value="XM_012351402.1"/>
</dbReference>
<accession>A0A067C7L5</accession>
<dbReference type="InterPro" id="IPR003961">
    <property type="entry name" value="FN3_dom"/>
</dbReference>